<dbReference type="InterPro" id="IPR053094">
    <property type="entry name" value="Zinc_metalloprotease_ZmpB"/>
</dbReference>
<organism evidence="2 3">
    <name type="scientific">Puccinia graminis f. sp. tritici</name>
    <dbReference type="NCBI Taxonomy" id="56615"/>
    <lineage>
        <taxon>Eukaryota</taxon>
        <taxon>Fungi</taxon>
        <taxon>Dikarya</taxon>
        <taxon>Basidiomycota</taxon>
        <taxon>Pucciniomycotina</taxon>
        <taxon>Pucciniomycetes</taxon>
        <taxon>Pucciniales</taxon>
        <taxon>Pucciniaceae</taxon>
        <taxon>Puccinia</taxon>
    </lineage>
</organism>
<evidence type="ECO:0000313" key="3">
    <source>
        <dbReference type="Proteomes" id="UP000325313"/>
    </source>
</evidence>
<feature type="compositionally biased region" description="Basic and acidic residues" evidence="1">
    <location>
        <begin position="480"/>
        <end position="503"/>
    </location>
</feature>
<dbReference type="PANTHER" id="PTHR48193:SF2">
    <property type="entry name" value="ZINC METALLOPROTEASE ZMPB"/>
    <property type="match status" value="1"/>
</dbReference>
<evidence type="ECO:0000313" key="2">
    <source>
        <dbReference type="EMBL" id="KAA1103607.1"/>
    </source>
</evidence>
<feature type="compositionally biased region" description="Basic and acidic residues" evidence="1">
    <location>
        <begin position="561"/>
        <end position="578"/>
    </location>
</feature>
<dbReference type="EMBL" id="VDEP01000327">
    <property type="protein sequence ID" value="KAA1103607.1"/>
    <property type="molecule type" value="Genomic_DNA"/>
</dbReference>
<gene>
    <name evidence="2" type="primary">GET3_33</name>
    <name evidence="2" type="ORF">PGTUg99_002581</name>
</gene>
<feature type="region of interest" description="Disordered" evidence="1">
    <location>
        <begin position="428"/>
        <end position="578"/>
    </location>
</feature>
<dbReference type="Proteomes" id="UP000325313">
    <property type="component" value="Unassembled WGS sequence"/>
</dbReference>
<evidence type="ECO:0000256" key="1">
    <source>
        <dbReference type="SAM" id="MobiDB-lite"/>
    </source>
</evidence>
<name>A0A5B0PPI2_PUCGR</name>
<accession>A0A5B0PPI2</accession>
<feature type="compositionally biased region" description="Basic and acidic residues" evidence="1">
    <location>
        <begin position="428"/>
        <end position="440"/>
    </location>
</feature>
<sequence length="578" mass="65798">MVQWSSSDMECDKFYEKPELFTPSVEAIQAFGVAHDPDFRHILTSNPRLLQLDARDPFFRPKVFNVELVKQAATSNKSFRCASWKSLCSMMIRVDNQEDFTEDTDIHPGIQSAIRKLHSLTKLCVDNLHLYLNPNPVGQADLIHWKQDTMFEAGRFVIGKIKSLQAGADTTTNTNGNGRTANGLLVLQKRIWETLLCCLMMQNSYFIDYLEECIKKNHFPDKSLEAAAKMSQYNRERSLFKEGDVKDLNSTKEMKEWGKIRLSAFGSMAVFFLFGAAGWWHCLPDSHNFNQRDVWSFVHLAHAKHEWLYDQDQITTRPEDNTPWDKTDSFVRWLLRKTNMNCLLPSNVDWEAAPRFWAKHLTAKTITRFVIQDIVAEICVEQPNKTLNYKGEEAPDVKLHPTFQEKAKLMKSTLMGSWPDTIEAHKQNVREAKEDSKREGSAMLLDRPSQTPPLGQKLPTKFPSPSGHSAYSLLHKAKKSEKMTTDSLDDKDSNSEPKENDKEESAEEEGSEEEAEEEKESGDESEEEEEEQGSRASQVPPTKTGKPQSSEGSSSLSEPPSEDKPESSGTDPHREPSE</sequence>
<feature type="compositionally biased region" description="Acidic residues" evidence="1">
    <location>
        <begin position="504"/>
        <end position="531"/>
    </location>
</feature>
<reference evidence="2 3" key="1">
    <citation type="submission" date="2019-05" db="EMBL/GenBank/DDBJ databases">
        <title>Emergence of the Ug99 lineage of the wheat stem rust pathogen through somatic hybridization.</title>
        <authorList>
            <person name="Li F."/>
            <person name="Upadhyaya N.M."/>
            <person name="Sperschneider J."/>
            <person name="Matny O."/>
            <person name="Nguyen-Phuc H."/>
            <person name="Mago R."/>
            <person name="Raley C."/>
            <person name="Miller M.E."/>
            <person name="Silverstein K.A.T."/>
            <person name="Henningsen E."/>
            <person name="Hirsch C.D."/>
            <person name="Visser B."/>
            <person name="Pretorius Z.A."/>
            <person name="Steffenson B.J."/>
            <person name="Schwessinger B."/>
            <person name="Dodds P.N."/>
            <person name="Figueroa M."/>
        </authorList>
    </citation>
    <scope>NUCLEOTIDE SEQUENCE [LARGE SCALE GENOMIC DNA]</scope>
    <source>
        <strain evidence="2 3">Ug99</strain>
    </source>
</reference>
<proteinExistence type="predicted"/>
<feature type="compositionally biased region" description="Low complexity" evidence="1">
    <location>
        <begin position="547"/>
        <end position="559"/>
    </location>
</feature>
<dbReference type="PANTHER" id="PTHR48193">
    <property type="entry name" value="ZINC METALLOPROTEASE ZMPB-RELATED"/>
    <property type="match status" value="1"/>
</dbReference>
<comment type="caution">
    <text evidence="2">The sequence shown here is derived from an EMBL/GenBank/DDBJ whole genome shotgun (WGS) entry which is preliminary data.</text>
</comment>
<dbReference type="AlphaFoldDB" id="A0A5B0PPI2"/>
<protein>
    <submittedName>
        <fullName evidence="2">Golgi to ER traffic-protein</fullName>
    </submittedName>
</protein>